<gene>
    <name evidence="1" type="ORF">DFP72DRAFT_1153473</name>
</gene>
<evidence type="ECO:0000313" key="1">
    <source>
        <dbReference type="EMBL" id="KAF6745807.1"/>
    </source>
</evidence>
<dbReference type="AlphaFoldDB" id="A0A8H6HGF8"/>
<accession>A0A8H6HGF8</accession>
<proteinExistence type="predicted"/>
<comment type="caution">
    <text evidence="1">The sequence shown here is derived from an EMBL/GenBank/DDBJ whole genome shotgun (WGS) entry which is preliminary data.</text>
</comment>
<name>A0A8H6HGF8_9AGAR</name>
<reference evidence="1 2" key="1">
    <citation type="submission" date="2020-07" db="EMBL/GenBank/DDBJ databases">
        <title>Comparative genomics of pyrophilous fungi reveals a link between fire events and developmental genes.</title>
        <authorList>
            <consortium name="DOE Joint Genome Institute"/>
            <person name="Steindorff A.S."/>
            <person name="Carver A."/>
            <person name="Calhoun S."/>
            <person name="Stillman K."/>
            <person name="Liu H."/>
            <person name="Lipzen A."/>
            <person name="Pangilinan J."/>
            <person name="Labutti K."/>
            <person name="Bruns T.D."/>
            <person name="Grigoriev I.V."/>
        </authorList>
    </citation>
    <scope>NUCLEOTIDE SEQUENCE [LARGE SCALE GENOMIC DNA]</scope>
    <source>
        <strain evidence="1 2">CBS 144469</strain>
    </source>
</reference>
<dbReference type="EMBL" id="JACGCI010000099">
    <property type="protein sequence ID" value="KAF6745807.1"/>
    <property type="molecule type" value="Genomic_DNA"/>
</dbReference>
<keyword evidence="2" id="KW-1185">Reference proteome</keyword>
<dbReference type="Proteomes" id="UP000521943">
    <property type="component" value="Unassembled WGS sequence"/>
</dbReference>
<evidence type="ECO:0000313" key="2">
    <source>
        <dbReference type="Proteomes" id="UP000521943"/>
    </source>
</evidence>
<organism evidence="1 2">
    <name type="scientific">Ephemerocybe angulata</name>
    <dbReference type="NCBI Taxonomy" id="980116"/>
    <lineage>
        <taxon>Eukaryota</taxon>
        <taxon>Fungi</taxon>
        <taxon>Dikarya</taxon>
        <taxon>Basidiomycota</taxon>
        <taxon>Agaricomycotina</taxon>
        <taxon>Agaricomycetes</taxon>
        <taxon>Agaricomycetidae</taxon>
        <taxon>Agaricales</taxon>
        <taxon>Agaricineae</taxon>
        <taxon>Psathyrellaceae</taxon>
        <taxon>Ephemerocybe</taxon>
    </lineage>
</organism>
<protein>
    <submittedName>
        <fullName evidence="1">Uncharacterized protein</fullName>
    </submittedName>
</protein>
<sequence>MKLIDSRPLRPNQLAVASLSSPVLGANSVRFAANVDGHGGPMICLYEVGPLQGECKLRLLGEVELPPGPDEDVLLGMEITKDLVYMLYNGVIFAWDCHRSLITSWKAPGLRGLDKTVFSNGIGVTITDSEVYGWEMPEFRPLSPTFAAEGWEAGSSTDTPPRLFELPLPDDIAKDSNPRIANVSEEKNLLQITFDVTKNRSTHGGTTRHFTIHRFVLKAYCNAFFMLTSHPEDFKIVKRDYEPNLTYLHNSTSPGIPVVSEEYAYPSHHPRFMHSTAIEHGDPQKSAWLSIPIDIAALGDKVGCSHAHMCPISGRMLAICHEATGRPPVYERAYVFDFYAPIRD</sequence>